<dbReference type="OrthoDB" id="5196541at2"/>
<dbReference type="EMBL" id="FNVU01000010">
    <property type="protein sequence ID" value="SEG76854.1"/>
    <property type="molecule type" value="Genomic_DNA"/>
</dbReference>
<dbReference type="InterPro" id="IPR013216">
    <property type="entry name" value="Methyltransf_11"/>
</dbReference>
<dbReference type="InterPro" id="IPR029063">
    <property type="entry name" value="SAM-dependent_MTases_sf"/>
</dbReference>
<dbReference type="CDD" id="cd02440">
    <property type="entry name" value="AdoMet_MTases"/>
    <property type="match status" value="1"/>
</dbReference>
<dbReference type="InterPro" id="IPR029062">
    <property type="entry name" value="Class_I_gatase-like"/>
</dbReference>
<evidence type="ECO:0000259" key="1">
    <source>
        <dbReference type="Pfam" id="PF08241"/>
    </source>
</evidence>
<dbReference type="Pfam" id="PF08241">
    <property type="entry name" value="Methyltransf_11"/>
    <property type="match status" value="1"/>
</dbReference>
<sequence>MGVLVVQYGPAQRPPAVGAALETAGLEVRACRVGAGDPLPSSLAGVQAVVVAGGPDPARGEAEGGEGFPGRADHVDLLRQALAAEVPVLGVRLGARLLAEAAGGRAGSGAGPGAGPRAGWGAVRVAPAAGRDPLFACLPRELRVPHGDTGAIDLPDGAVLLASCDRYPVQAFRVGGAAWGVRFALEEPETDEGGEAVADPVAVTDLAANGSPVIRASAAATLAGGALGPHRERLLGRFAALVAGRAAHTATRTFFAPRATGWEQRFAADGPAYAAAVARMGLRPGQTVLDLGCGTGRALPELRAAVGDSGRVLGIDVTAAMLATAARAGRAGAAGLLLADCHRLPLPPAAVDAVFSAGLLDHLPVPAAGLREWARATAPGGTLLLFHPSTRAEHAARHGHAPRSDDLLARPHLAAALAATGWRLREYEDAAGRFVAAAVRVP</sequence>
<dbReference type="Gene3D" id="3.40.50.880">
    <property type="match status" value="1"/>
</dbReference>
<dbReference type="SUPFAM" id="SSF53335">
    <property type="entry name" value="S-adenosyl-L-methionine-dependent methyltransferases"/>
    <property type="match status" value="1"/>
</dbReference>
<proteinExistence type="predicted"/>
<dbReference type="PROSITE" id="PS51273">
    <property type="entry name" value="GATASE_TYPE_1"/>
    <property type="match status" value="1"/>
</dbReference>
<evidence type="ECO:0000313" key="2">
    <source>
        <dbReference type="EMBL" id="SEG76854.1"/>
    </source>
</evidence>
<dbReference type="Proteomes" id="UP000236754">
    <property type="component" value="Unassembled WGS sequence"/>
</dbReference>
<dbReference type="Gene3D" id="3.40.50.150">
    <property type="entry name" value="Vaccinia Virus protein VP39"/>
    <property type="match status" value="1"/>
</dbReference>
<dbReference type="PANTHER" id="PTHR43861">
    <property type="entry name" value="TRANS-ACONITATE 2-METHYLTRANSFERASE-RELATED"/>
    <property type="match status" value="1"/>
</dbReference>
<dbReference type="SUPFAM" id="SSF52317">
    <property type="entry name" value="Class I glutamine amidotransferase-like"/>
    <property type="match status" value="1"/>
</dbReference>
<name>A0A1H6CV61_9ACTN</name>
<dbReference type="AlphaFoldDB" id="A0A1H6CV61"/>
<dbReference type="GO" id="GO:0017000">
    <property type="term" value="P:antibiotic biosynthetic process"/>
    <property type="evidence" value="ECO:0007669"/>
    <property type="project" value="UniProtKB-ARBA"/>
</dbReference>
<evidence type="ECO:0000313" key="3">
    <source>
        <dbReference type="Proteomes" id="UP000236754"/>
    </source>
</evidence>
<organism evidence="2 3">
    <name type="scientific">Actinacidiphila yanglinensis</name>
    <dbReference type="NCBI Taxonomy" id="310779"/>
    <lineage>
        <taxon>Bacteria</taxon>
        <taxon>Bacillati</taxon>
        <taxon>Actinomycetota</taxon>
        <taxon>Actinomycetes</taxon>
        <taxon>Kitasatosporales</taxon>
        <taxon>Streptomycetaceae</taxon>
        <taxon>Actinacidiphila</taxon>
    </lineage>
</organism>
<dbReference type="RefSeq" id="WP_103887921.1">
    <property type="nucleotide sequence ID" value="NZ_FNVU01000010.1"/>
</dbReference>
<keyword evidence="2" id="KW-0315">Glutamine amidotransferase</keyword>
<dbReference type="PANTHER" id="PTHR43861:SF1">
    <property type="entry name" value="TRANS-ACONITATE 2-METHYLTRANSFERASE"/>
    <property type="match status" value="1"/>
</dbReference>
<protein>
    <submittedName>
        <fullName evidence="2">GMP synthase-Glutamine amidotransferase</fullName>
    </submittedName>
</protein>
<gene>
    <name evidence="2" type="ORF">SAMN05216223_110140</name>
</gene>
<keyword evidence="3" id="KW-1185">Reference proteome</keyword>
<keyword evidence="2" id="KW-0808">Transferase</keyword>
<dbReference type="GO" id="GO:0008757">
    <property type="term" value="F:S-adenosylmethionine-dependent methyltransferase activity"/>
    <property type="evidence" value="ECO:0007669"/>
    <property type="project" value="InterPro"/>
</dbReference>
<reference evidence="2 3" key="1">
    <citation type="submission" date="2016-10" db="EMBL/GenBank/DDBJ databases">
        <authorList>
            <person name="de Groot N.N."/>
        </authorList>
    </citation>
    <scope>NUCLEOTIDE SEQUENCE [LARGE SCALE GENOMIC DNA]</scope>
    <source>
        <strain evidence="2 3">CGMCC 4.2023</strain>
    </source>
</reference>
<feature type="domain" description="Methyltransferase type 11" evidence="1">
    <location>
        <begin position="289"/>
        <end position="384"/>
    </location>
</feature>
<accession>A0A1H6CV61</accession>